<comment type="caution">
    <text evidence="3">The sequence shown here is derived from an EMBL/GenBank/DDBJ whole genome shotgun (WGS) entry which is preliminary data.</text>
</comment>
<proteinExistence type="predicted"/>
<dbReference type="EMBL" id="LKCM01000241">
    <property type="protein sequence ID" value="KPQ42321.1"/>
    <property type="molecule type" value="Genomic_DNA"/>
</dbReference>
<dbReference type="InterPro" id="IPR027417">
    <property type="entry name" value="P-loop_NTPase"/>
</dbReference>
<reference evidence="3 4" key="1">
    <citation type="submission" date="2015-09" db="EMBL/GenBank/DDBJ databases">
        <title>A metagenomics-based metabolic model of nitrate-dependent anaerobic oxidation of methane by Methanoperedens-like archaea.</title>
        <authorList>
            <person name="Arshad A."/>
            <person name="Speth D.R."/>
            <person name="De Graaf R.M."/>
            <person name="Op Den Camp H.J."/>
            <person name="Jetten M.S."/>
            <person name="Welte C.U."/>
        </authorList>
    </citation>
    <scope>NUCLEOTIDE SEQUENCE [LARGE SCALE GENOMIC DNA]</scope>
</reference>
<feature type="domain" description="DUF4143" evidence="2">
    <location>
        <begin position="183"/>
        <end position="310"/>
    </location>
</feature>
<feature type="non-terminal residue" evidence="3">
    <location>
        <position position="1"/>
    </location>
</feature>
<evidence type="ECO:0000313" key="4">
    <source>
        <dbReference type="Proteomes" id="UP000050360"/>
    </source>
</evidence>
<evidence type="ECO:0000259" key="1">
    <source>
        <dbReference type="Pfam" id="PF13173"/>
    </source>
</evidence>
<evidence type="ECO:0000313" key="3">
    <source>
        <dbReference type="EMBL" id="KPQ42321.1"/>
    </source>
</evidence>
<protein>
    <submittedName>
        <fullName evidence="3">Uncharacterized protein</fullName>
    </submittedName>
</protein>
<accession>A0A0P8DXA2</accession>
<name>A0A0P8DXA2_9EURY</name>
<dbReference type="InterPro" id="IPR025420">
    <property type="entry name" value="DUF4143"/>
</dbReference>
<gene>
    <name evidence="3" type="ORF">MPEBLZ_03145</name>
</gene>
<dbReference type="SUPFAM" id="SSF52540">
    <property type="entry name" value="P-loop containing nucleoside triphosphate hydrolases"/>
    <property type="match status" value="1"/>
</dbReference>
<dbReference type="PANTHER" id="PTHR33295">
    <property type="entry name" value="ATPASE"/>
    <property type="match status" value="1"/>
</dbReference>
<dbReference type="Pfam" id="PF13635">
    <property type="entry name" value="DUF4143"/>
    <property type="match status" value="1"/>
</dbReference>
<dbReference type="InterPro" id="IPR041682">
    <property type="entry name" value="AAA_14"/>
</dbReference>
<dbReference type="PANTHER" id="PTHR33295:SF18">
    <property type="entry name" value="AAA+ ATPASE DOMAIN-CONTAINING PROTEIN"/>
    <property type="match status" value="1"/>
</dbReference>
<evidence type="ECO:0000259" key="2">
    <source>
        <dbReference type="Pfam" id="PF13635"/>
    </source>
</evidence>
<feature type="domain" description="AAA" evidence="1">
    <location>
        <begin position="3"/>
        <end position="106"/>
    </location>
</feature>
<dbReference type="Pfam" id="PF13173">
    <property type="entry name" value="AAA_14"/>
    <property type="match status" value="1"/>
</dbReference>
<dbReference type="AlphaFoldDB" id="A0A0P8DXA2"/>
<organism evidence="3 4">
    <name type="scientific">Candidatus Methanoperedens nitratireducens</name>
    <dbReference type="NCBI Taxonomy" id="1392998"/>
    <lineage>
        <taxon>Archaea</taxon>
        <taxon>Methanobacteriati</taxon>
        <taxon>Methanobacteriota</taxon>
        <taxon>Stenosarchaea group</taxon>
        <taxon>Methanomicrobia</taxon>
        <taxon>Methanosarcinales</taxon>
        <taxon>ANME-2 cluster</taxon>
        <taxon>Candidatus Methanoperedentaceae</taxon>
        <taxon>Candidatus Methanoperedens</taxon>
    </lineage>
</organism>
<dbReference type="Proteomes" id="UP000050360">
    <property type="component" value="Unassembled WGS sequence"/>
</dbReference>
<sequence>KKPEEIVYAKMDDLIGKIDSVHDIMNTYHELTGIDPSRESTYFLLDEIHVMKGWQLQLKYYIDTHAKCRFIISGSSKTLLYLDASESLAGRIRFLEVFPLTFREFLEFNNIDISGMIPQKSDLESFENIEKAYNSIIAHKQSILHFLGQYFDTGGYPEWFKIRDMEQWYRTIVEDYFSLILFRDIVSVFKVRDPILLEKMVRDIAAITTNRFTYKGLSERLDIDRETVKLYLYYLQSSMMVFVADVFAPSKKAVEKRAKKLYFWEEGLRRALTLDKDDGKAAENIAAWHLIKRGRESKPFFEPYYWKNKHESILYMMTQKK</sequence>